<gene>
    <name evidence="1" type="ORF">NM688_g9238</name>
</gene>
<accession>A0ACC1RIJ7</accession>
<name>A0ACC1RIJ7_9APHY</name>
<proteinExistence type="predicted"/>
<evidence type="ECO:0000313" key="1">
    <source>
        <dbReference type="EMBL" id="KAJ3519902.1"/>
    </source>
</evidence>
<dbReference type="EMBL" id="JANHOG010002794">
    <property type="protein sequence ID" value="KAJ3519902.1"/>
    <property type="molecule type" value="Genomic_DNA"/>
</dbReference>
<keyword evidence="2" id="KW-1185">Reference proteome</keyword>
<evidence type="ECO:0000313" key="2">
    <source>
        <dbReference type="Proteomes" id="UP001148662"/>
    </source>
</evidence>
<dbReference type="Proteomes" id="UP001148662">
    <property type="component" value="Unassembled WGS sequence"/>
</dbReference>
<protein>
    <submittedName>
        <fullName evidence="1">Uncharacterized protein</fullName>
    </submittedName>
</protein>
<reference evidence="1" key="1">
    <citation type="submission" date="2022-07" db="EMBL/GenBank/DDBJ databases">
        <title>Genome Sequence of Phlebia brevispora.</title>
        <authorList>
            <person name="Buettner E."/>
        </authorList>
    </citation>
    <scope>NUCLEOTIDE SEQUENCE</scope>
    <source>
        <strain evidence="1">MPL23</strain>
    </source>
</reference>
<sequence length="151" mass="17782">MAYNREWDRGKDNWNDPSWSEYQDKGNVRGREDDYYGEGKRRKFNNGGYNASQGWDEGNYNNFNQGRPNAQWQQQEHTDDRQHWNAYGKKRQVPSEPSPHVIFLGLDPDFTEADLQAFLTNQNRTVETVTIIRDRSTGTYLPLRSLVCTMR</sequence>
<comment type="caution">
    <text evidence="1">The sequence shown here is derived from an EMBL/GenBank/DDBJ whole genome shotgun (WGS) entry which is preliminary data.</text>
</comment>
<organism evidence="1 2">
    <name type="scientific">Phlebia brevispora</name>
    <dbReference type="NCBI Taxonomy" id="194682"/>
    <lineage>
        <taxon>Eukaryota</taxon>
        <taxon>Fungi</taxon>
        <taxon>Dikarya</taxon>
        <taxon>Basidiomycota</taxon>
        <taxon>Agaricomycotina</taxon>
        <taxon>Agaricomycetes</taxon>
        <taxon>Polyporales</taxon>
        <taxon>Meruliaceae</taxon>
        <taxon>Phlebia</taxon>
    </lineage>
</organism>